<keyword evidence="2" id="KW-0472">Membrane</keyword>
<evidence type="ECO:0000256" key="2">
    <source>
        <dbReference type="SAM" id="Phobius"/>
    </source>
</evidence>
<gene>
    <name evidence="3" type="ORF">N788_08930</name>
</gene>
<dbReference type="STRING" id="1121014.N788_08930"/>
<reference evidence="4" key="1">
    <citation type="submission" date="2013-08" db="EMBL/GenBank/DDBJ databases">
        <title>Genome sequencing of Arenimonas donghaensis.</title>
        <authorList>
            <person name="Chen F."/>
            <person name="Wang G."/>
        </authorList>
    </citation>
    <scope>NUCLEOTIDE SEQUENCE [LARGE SCALE GENOMIC DNA]</scope>
    <source>
        <strain evidence="4">HO3-R19</strain>
    </source>
</reference>
<feature type="transmembrane region" description="Helical" evidence="2">
    <location>
        <begin position="407"/>
        <end position="428"/>
    </location>
</feature>
<sequence length="429" mass="47126">MSAENQSPPPESPAVPERRCANCGVVLLGEHCYACGQPTKGLVRHFSSIIGDFMDSVFELDSRILRTLGPLLFKPGSLSLEYFEGRRVRYVSPVRLFVFLSLFAFFAAQLRFDFAFNEPPVGVTAQPGGTADNSTDDEAQPADESPDEVALDADGTVDGRQVAGMRAATTVAEVERLRDDALAELAAARAEGTGIPGVDFGVNIGMDVAAEAVRKEAQRRIAEIDKATAAGEPVQVAAPVEVKDSLSFNGEPWHPVDNPLQIDWLGATGNAWLNAQVGRAEGNIERIKKDPNLLQSAFLSMVPTTLFILLPLFAVLLKIMYLFKKRLYMEHLIVALHSHSFLCGSLLLVVILDALSAWTSGWAWLSRPLGWLEVAMLCWMPVYLLIMQKRVYRQGWIMTLFKYWILGSCYLVLIGIGATFALMASLVYL</sequence>
<dbReference type="OrthoDB" id="9111327at2"/>
<dbReference type="RefSeq" id="WP_034220751.1">
    <property type="nucleotide sequence ID" value="NZ_AVCJ01000002.1"/>
</dbReference>
<name>A0A087MKU6_9GAMM</name>
<feature type="transmembrane region" description="Helical" evidence="2">
    <location>
        <begin position="369"/>
        <end position="386"/>
    </location>
</feature>
<keyword evidence="2" id="KW-1133">Transmembrane helix</keyword>
<keyword evidence="2" id="KW-0812">Transmembrane</keyword>
<protein>
    <recommendedName>
        <fullName evidence="5">DUF3667 domain-containing protein</fullName>
    </recommendedName>
</protein>
<evidence type="ECO:0008006" key="5">
    <source>
        <dbReference type="Google" id="ProtNLM"/>
    </source>
</evidence>
<feature type="region of interest" description="Disordered" evidence="1">
    <location>
        <begin position="123"/>
        <end position="151"/>
    </location>
</feature>
<reference evidence="3 4" key="2">
    <citation type="journal article" date="2015" name="Stand. Genomic Sci.">
        <title>High quality draft genomic sequence of Arenimonas donghaensis DSM 18148(T).</title>
        <authorList>
            <person name="Chen F."/>
            <person name="Wang H."/>
            <person name="Cao Y."/>
            <person name="Li X."/>
            <person name="Wang G."/>
        </authorList>
    </citation>
    <scope>NUCLEOTIDE SEQUENCE [LARGE SCALE GENOMIC DNA]</scope>
    <source>
        <strain evidence="3 4">HO3-R19</strain>
    </source>
</reference>
<feature type="compositionally biased region" description="Acidic residues" evidence="1">
    <location>
        <begin position="134"/>
        <end position="151"/>
    </location>
</feature>
<dbReference type="Proteomes" id="UP000029085">
    <property type="component" value="Unassembled WGS sequence"/>
</dbReference>
<dbReference type="InterPro" id="IPR022134">
    <property type="entry name" value="DUF3667"/>
</dbReference>
<accession>A0A087MKU6</accession>
<dbReference type="PATRIC" id="fig|1121014.3.peg.546"/>
<dbReference type="Pfam" id="PF12412">
    <property type="entry name" value="DUF3667"/>
    <property type="match status" value="1"/>
</dbReference>
<evidence type="ECO:0000313" key="3">
    <source>
        <dbReference type="EMBL" id="KFL37499.1"/>
    </source>
</evidence>
<organism evidence="3 4">
    <name type="scientific">Arenimonas donghaensis DSM 18148 = HO3-R19</name>
    <dbReference type="NCBI Taxonomy" id="1121014"/>
    <lineage>
        <taxon>Bacteria</taxon>
        <taxon>Pseudomonadati</taxon>
        <taxon>Pseudomonadota</taxon>
        <taxon>Gammaproteobacteria</taxon>
        <taxon>Lysobacterales</taxon>
        <taxon>Lysobacteraceae</taxon>
        <taxon>Arenimonas</taxon>
    </lineage>
</organism>
<dbReference type="EMBL" id="AVCJ01000002">
    <property type="protein sequence ID" value="KFL37499.1"/>
    <property type="molecule type" value="Genomic_DNA"/>
</dbReference>
<dbReference type="AlphaFoldDB" id="A0A087MKU6"/>
<feature type="transmembrane region" description="Helical" evidence="2">
    <location>
        <begin position="332"/>
        <end position="357"/>
    </location>
</feature>
<comment type="caution">
    <text evidence="3">The sequence shown here is derived from an EMBL/GenBank/DDBJ whole genome shotgun (WGS) entry which is preliminary data.</text>
</comment>
<keyword evidence="4" id="KW-1185">Reference proteome</keyword>
<feature type="transmembrane region" description="Helical" evidence="2">
    <location>
        <begin position="297"/>
        <end position="320"/>
    </location>
</feature>
<proteinExistence type="predicted"/>
<evidence type="ECO:0000313" key="4">
    <source>
        <dbReference type="Proteomes" id="UP000029085"/>
    </source>
</evidence>
<evidence type="ECO:0000256" key="1">
    <source>
        <dbReference type="SAM" id="MobiDB-lite"/>
    </source>
</evidence>